<name>A0A0J9V5B2_FUSO4</name>
<reference evidence="1" key="2">
    <citation type="journal article" date="2010" name="Nature">
        <title>Comparative genomics reveals mobile pathogenicity chromosomes in Fusarium.</title>
        <authorList>
            <person name="Ma L.J."/>
            <person name="van der Does H.C."/>
            <person name="Borkovich K.A."/>
            <person name="Coleman J.J."/>
            <person name="Daboussi M.J."/>
            <person name="Di Pietro A."/>
            <person name="Dufresne M."/>
            <person name="Freitag M."/>
            <person name="Grabherr M."/>
            <person name="Henrissat B."/>
            <person name="Houterman P.M."/>
            <person name="Kang S."/>
            <person name="Shim W.B."/>
            <person name="Woloshuk C."/>
            <person name="Xie X."/>
            <person name="Xu J.R."/>
            <person name="Antoniw J."/>
            <person name="Baker S.E."/>
            <person name="Bluhm B.H."/>
            <person name="Breakspear A."/>
            <person name="Brown D.W."/>
            <person name="Butchko R.A."/>
            <person name="Chapman S."/>
            <person name="Coulson R."/>
            <person name="Coutinho P.M."/>
            <person name="Danchin E.G."/>
            <person name="Diener A."/>
            <person name="Gale L.R."/>
            <person name="Gardiner D.M."/>
            <person name="Goff S."/>
            <person name="Hammond-Kosack K.E."/>
            <person name="Hilburn K."/>
            <person name="Hua-Van A."/>
            <person name="Jonkers W."/>
            <person name="Kazan K."/>
            <person name="Kodira C.D."/>
            <person name="Koehrsen M."/>
            <person name="Kumar L."/>
            <person name="Lee Y.H."/>
            <person name="Li L."/>
            <person name="Manners J.M."/>
            <person name="Miranda-Saavedra D."/>
            <person name="Mukherjee M."/>
            <person name="Park G."/>
            <person name="Park J."/>
            <person name="Park S.Y."/>
            <person name="Proctor R.H."/>
            <person name="Regev A."/>
            <person name="Ruiz-Roldan M.C."/>
            <person name="Sain D."/>
            <person name="Sakthikumar S."/>
            <person name="Sykes S."/>
            <person name="Schwartz D.C."/>
            <person name="Turgeon B.G."/>
            <person name="Wapinski I."/>
            <person name="Yoder O."/>
            <person name="Young S."/>
            <person name="Zeng Q."/>
            <person name="Zhou S."/>
            <person name="Galagan J."/>
            <person name="Cuomo C.A."/>
            <person name="Kistler H.C."/>
            <person name="Rep M."/>
        </authorList>
    </citation>
    <scope>NUCLEOTIDE SEQUENCE [LARGE SCALE GENOMIC DNA]</scope>
    <source>
        <strain evidence="1">4287</strain>
    </source>
</reference>
<evidence type="ECO:0000313" key="1">
    <source>
        <dbReference type="EMBL" id="KNB06430.1"/>
    </source>
</evidence>
<dbReference type="EMBL" id="DS231704">
    <property type="protein sequence ID" value="KNB06430.1"/>
    <property type="molecule type" value="Genomic_DNA"/>
</dbReference>
<reference evidence="1" key="1">
    <citation type="submission" date="2007-04" db="EMBL/GenBank/DDBJ databases">
        <authorList>
            <consortium name="The Broad Institute Genome Sequencing Platform"/>
            <person name="Birren B."/>
            <person name="Lander E."/>
            <person name="Galagan J."/>
            <person name="Nusbaum C."/>
            <person name="Devon K."/>
            <person name="Ma L.-J."/>
            <person name="Jaffe D."/>
            <person name="Butler J."/>
            <person name="Alvarez P."/>
            <person name="Gnerre S."/>
            <person name="Grabherr M."/>
            <person name="Kleber M."/>
            <person name="Mauceli E."/>
            <person name="Brockman W."/>
            <person name="MacCallum I.A."/>
            <person name="Young S."/>
            <person name="LaButti K."/>
            <person name="DeCaprio D."/>
            <person name="Crawford M."/>
            <person name="Koehrsen M."/>
            <person name="Engels R."/>
            <person name="Montgomery P."/>
            <person name="Pearson M."/>
            <person name="Howarth C."/>
            <person name="Larson L."/>
            <person name="White J."/>
            <person name="O'Leary S."/>
            <person name="Kodira C."/>
            <person name="Zeng Q."/>
            <person name="Yandava C."/>
            <person name="Alvarado L."/>
            <person name="Kistler C."/>
            <person name="Shim W.-B."/>
            <person name="Kang S."/>
            <person name="Woloshuk C."/>
        </authorList>
    </citation>
    <scope>NUCLEOTIDE SEQUENCE</scope>
    <source>
        <strain evidence="1">4287</strain>
    </source>
</reference>
<dbReference type="VEuPathDB" id="FungiDB:FOXG_19672"/>
<accession>A0A0J9V5B2</accession>
<dbReference type="RefSeq" id="XP_018244475.1">
    <property type="nucleotide sequence ID" value="XM_018399936.1"/>
</dbReference>
<dbReference type="KEGG" id="fox:FOXG_19672"/>
<gene>
    <name evidence="1" type="ORF">FOXG_19672</name>
</gene>
<sequence>MAASSAVYGLCSSVVPSVTEKVSMILPALAKDMGI</sequence>
<dbReference type="GeneID" id="28960378"/>
<protein>
    <submittedName>
        <fullName evidence="1">Uncharacterized protein</fullName>
    </submittedName>
</protein>
<dbReference type="AlphaFoldDB" id="A0A0J9V5B2"/>
<organism evidence="1 2">
    <name type="scientific">Fusarium oxysporum f. sp. lycopersici (strain 4287 / CBS 123668 / FGSC 9935 / NRRL 34936)</name>
    <name type="common">Fusarium vascular wilt of tomato</name>
    <dbReference type="NCBI Taxonomy" id="426428"/>
    <lineage>
        <taxon>Eukaryota</taxon>
        <taxon>Fungi</taxon>
        <taxon>Dikarya</taxon>
        <taxon>Ascomycota</taxon>
        <taxon>Pezizomycotina</taxon>
        <taxon>Sordariomycetes</taxon>
        <taxon>Hypocreomycetidae</taxon>
        <taxon>Hypocreales</taxon>
        <taxon>Nectriaceae</taxon>
        <taxon>Fusarium</taxon>
        <taxon>Fusarium oxysporum species complex</taxon>
    </lineage>
</organism>
<dbReference type="Proteomes" id="UP000009097">
    <property type="component" value="Unassembled WGS sequence"/>
</dbReference>
<proteinExistence type="predicted"/>
<evidence type="ECO:0000313" key="2">
    <source>
        <dbReference type="Proteomes" id="UP000009097"/>
    </source>
</evidence>